<accession>A2C0X2</accession>
<dbReference type="InterPro" id="IPR006660">
    <property type="entry name" value="Arsenate_reductase-like"/>
</dbReference>
<protein>
    <submittedName>
        <fullName evidence="2">Putative arsenate reductase</fullName>
    </submittedName>
</protein>
<dbReference type="PROSITE" id="PS51353">
    <property type="entry name" value="ARSC"/>
    <property type="match status" value="1"/>
</dbReference>
<dbReference type="RefSeq" id="WP_011823307.1">
    <property type="nucleotide sequence ID" value="NC_008819.1"/>
</dbReference>
<dbReference type="NCBIfam" id="TIGR01617">
    <property type="entry name" value="arsC_related"/>
    <property type="match status" value="1"/>
</dbReference>
<dbReference type="Gene3D" id="3.40.30.10">
    <property type="entry name" value="Glutaredoxin"/>
    <property type="match status" value="1"/>
</dbReference>
<dbReference type="InterPro" id="IPR006504">
    <property type="entry name" value="Tscrpt_reg_Spx/MgsR"/>
</dbReference>
<dbReference type="HOGENOM" id="CLU_116644_2_0_3"/>
<dbReference type="eggNOG" id="COG1393">
    <property type="taxonomic scope" value="Bacteria"/>
</dbReference>
<evidence type="ECO:0000256" key="1">
    <source>
        <dbReference type="PROSITE-ProRule" id="PRU01282"/>
    </source>
</evidence>
<name>A2C0X2_PROM1</name>
<sequence>MGKLIFLGFENLKLFNYSSCSTCRRAIKWLKNNDITFELIDLLKSPPSKEMLISASELYGDRKYLINTSGFIYRSIGSDAVKKMSDNEFFEQLFIEPRLIKRPFLYKSNKCFLVGFKEEKWAEKLL</sequence>
<reference evidence="3" key="1">
    <citation type="journal article" date="2007" name="PLoS Genet.">
        <title>Patterns and implications of gene gain and loss in the evolution of Prochlorococcus.</title>
        <authorList>
            <person name="Kettler G.C."/>
            <person name="Martiny A.C."/>
            <person name="Huang K."/>
            <person name="Zucker J."/>
            <person name="Coleman M.L."/>
            <person name="Rodrigue S."/>
            <person name="Chen F."/>
            <person name="Lapidus A."/>
            <person name="Ferriera S."/>
            <person name="Johnson J."/>
            <person name="Steglich C."/>
            <person name="Church G.M."/>
            <person name="Richardson P."/>
            <person name="Chisholm S.W."/>
        </authorList>
    </citation>
    <scope>NUCLEOTIDE SEQUENCE [LARGE SCALE GENOMIC DNA]</scope>
    <source>
        <strain evidence="3">NATL1A</strain>
    </source>
</reference>
<organism evidence="2 3">
    <name type="scientific">Prochlorococcus marinus (strain NATL1A)</name>
    <dbReference type="NCBI Taxonomy" id="167555"/>
    <lineage>
        <taxon>Bacteria</taxon>
        <taxon>Bacillati</taxon>
        <taxon>Cyanobacteriota</taxon>
        <taxon>Cyanophyceae</taxon>
        <taxon>Synechococcales</taxon>
        <taxon>Prochlorococcaceae</taxon>
        <taxon>Prochlorococcus</taxon>
    </lineage>
</organism>
<dbReference type="PANTHER" id="PTHR30041">
    <property type="entry name" value="ARSENATE REDUCTASE"/>
    <property type="match status" value="1"/>
</dbReference>
<comment type="similarity">
    <text evidence="1">Belongs to the ArsC family.</text>
</comment>
<evidence type="ECO:0000313" key="2">
    <source>
        <dbReference type="EMBL" id="ABM75132.1"/>
    </source>
</evidence>
<evidence type="ECO:0000313" key="3">
    <source>
        <dbReference type="Proteomes" id="UP000002592"/>
    </source>
</evidence>
<dbReference type="Proteomes" id="UP000002592">
    <property type="component" value="Chromosome"/>
</dbReference>
<dbReference type="SUPFAM" id="SSF52833">
    <property type="entry name" value="Thioredoxin-like"/>
    <property type="match status" value="1"/>
</dbReference>
<dbReference type="AlphaFoldDB" id="A2C0X2"/>
<dbReference type="PANTHER" id="PTHR30041:SF8">
    <property type="entry name" value="PROTEIN YFFB"/>
    <property type="match status" value="1"/>
</dbReference>
<dbReference type="InterPro" id="IPR036249">
    <property type="entry name" value="Thioredoxin-like_sf"/>
</dbReference>
<dbReference type="KEGG" id="pme:NATL1_05701"/>
<proteinExistence type="inferred from homology"/>
<gene>
    <name evidence="2" type="primary">arsC</name>
    <name evidence="2" type="ordered locus">NATL1_05701</name>
</gene>
<dbReference type="Pfam" id="PF03960">
    <property type="entry name" value="ArsC"/>
    <property type="match status" value="1"/>
</dbReference>
<dbReference type="EMBL" id="CP000553">
    <property type="protein sequence ID" value="ABM75132.1"/>
    <property type="molecule type" value="Genomic_DNA"/>
</dbReference>